<name>A0A7K2IZS7_9ACTN</name>
<dbReference type="OMA" id="RTAYDWT"/>
<evidence type="ECO:0000313" key="4">
    <source>
        <dbReference type="EMBL" id="MFB8766669.1"/>
    </source>
</evidence>
<dbReference type="Pfam" id="PF13420">
    <property type="entry name" value="Acetyltransf_4"/>
    <property type="match status" value="1"/>
</dbReference>
<dbReference type="GO" id="GO:0016747">
    <property type="term" value="F:acyltransferase activity, transferring groups other than amino-acyl groups"/>
    <property type="evidence" value="ECO:0007669"/>
    <property type="project" value="InterPro"/>
</dbReference>
<dbReference type="EMBL" id="JAYMRS010000001">
    <property type="protein sequence ID" value="MFB8766669.1"/>
    <property type="molecule type" value="Genomic_DNA"/>
</dbReference>
<organism evidence="5 6">
    <name type="scientific">Nocardiopsis alba</name>
    <dbReference type="NCBI Taxonomy" id="53437"/>
    <lineage>
        <taxon>Bacteria</taxon>
        <taxon>Bacillati</taxon>
        <taxon>Actinomycetota</taxon>
        <taxon>Actinomycetes</taxon>
        <taxon>Streptosporangiales</taxon>
        <taxon>Nocardiopsidaceae</taxon>
        <taxon>Nocardiopsis</taxon>
    </lineage>
</organism>
<dbReference type="Proteomes" id="UP001585053">
    <property type="component" value="Unassembled WGS sequence"/>
</dbReference>
<evidence type="ECO:0000256" key="1">
    <source>
        <dbReference type="ARBA" id="ARBA00022679"/>
    </source>
</evidence>
<dbReference type="EC" id="2.3.1.-" evidence="4"/>
<dbReference type="InterPro" id="IPR016181">
    <property type="entry name" value="Acyl_CoA_acyltransferase"/>
</dbReference>
<comment type="caution">
    <text evidence="5">The sequence shown here is derived from an EMBL/GenBank/DDBJ whole genome shotgun (WGS) entry which is preliminary data.</text>
</comment>
<dbReference type="GeneID" id="91390204"/>
<dbReference type="Gene3D" id="3.40.630.30">
    <property type="match status" value="1"/>
</dbReference>
<proteinExistence type="predicted"/>
<gene>
    <name evidence="5" type="ORF">GTW20_24605</name>
    <name evidence="4" type="ORF">VSQ78_03075</name>
</gene>
<reference evidence="5 6" key="1">
    <citation type="journal article" date="2019" name="Nat. Commun.">
        <title>The antimicrobial potential of Streptomyces from insect microbiomes.</title>
        <authorList>
            <person name="Chevrette M.G."/>
            <person name="Carlson C.M."/>
            <person name="Ortega H.E."/>
            <person name="Thomas C."/>
            <person name="Ananiev G.E."/>
            <person name="Barns K.J."/>
            <person name="Book A.J."/>
            <person name="Cagnazzo J."/>
            <person name="Carlos C."/>
            <person name="Flanigan W."/>
            <person name="Grubbs K.J."/>
            <person name="Horn H.A."/>
            <person name="Hoffmann F.M."/>
            <person name="Klassen J.L."/>
            <person name="Knack J.J."/>
            <person name="Lewin G.R."/>
            <person name="McDonald B.R."/>
            <person name="Muller L."/>
            <person name="Melo W.G.P."/>
            <person name="Pinto-Tomas A.A."/>
            <person name="Schmitz A."/>
            <person name="Wendt-Pienkowski E."/>
            <person name="Wildman S."/>
            <person name="Zhao M."/>
            <person name="Zhang F."/>
            <person name="Bugni T.S."/>
            <person name="Andes D.R."/>
            <person name="Pupo M.T."/>
            <person name="Currie C.R."/>
        </authorList>
    </citation>
    <scope>NUCLEOTIDE SEQUENCE [LARGE SCALE GENOMIC DNA]</scope>
    <source>
        <strain evidence="5 6">SID5840</strain>
    </source>
</reference>
<evidence type="ECO:0000313" key="7">
    <source>
        <dbReference type="Proteomes" id="UP001585053"/>
    </source>
</evidence>
<keyword evidence="7" id="KW-1185">Reference proteome</keyword>
<evidence type="ECO:0000313" key="6">
    <source>
        <dbReference type="Proteomes" id="UP000467124"/>
    </source>
</evidence>
<dbReference type="SUPFAM" id="SSF55729">
    <property type="entry name" value="Acyl-CoA N-acyltransferases (Nat)"/>
    <property type="match status" value="1"/>
</dbReference>
<accession>A0A7K2IZS7</accession>
<dbReference type="InterPro" id="IPR000182">
    <property type="entry name" value="GNAT_dom"/>
</dbReference>
<dbReference type="AlphaFoldDB" id="A0A7K2IZS7"/>
<keyword evidence="1 5" id="KW-0808">Transferase</keyword>
<sequence length="174" mass="19435">MDSLLTRPLIRDATTEDASACAEIYRPYVTDTAITFELTPPTTREMAERITAAQREHAWIVMEDEDGVIGYAYGGTFRTRAAYRWTCEVSVYLERDRRRSGAGRALYGALLPRLADRGMRTAVACMTLPNDASLGLHRAMGFEDVGRMRGVGHKHGAWHDVAWAQRDLTSGLEP</sequence>
<evidence type="ECO:0000256" key="2">
    <source>
        <dbReference type="ARBA" id="ARBA00023315"/>
    </source>
</evidence>
<dbReference type="EMBL" id="WWHY01000001">
    <property type="protein sequence ID" value="MYR35356.1"/>
    <property type="molecule type" value="Genomic_DNA"/>
</dbReference>
<keyword evidence="2 4" id="KW-0012">Acyltransferase</keyword>
<evidence type="ECO:0000259" key="3">
    <source>
        <dbReference type="PROSITE" id="PS51186"/>
    </source>
</evidence>
<dbReference type="PANTHER" id="PTHR43072">
    <property type="entry name" value="N-ACETYLTRANSFERASE"/>
    <property type="match status" value="1"/>
</dbReference>
<dbReference type="Proteomes" id="UP000467124">
    <property type="component" value="Unassembled WGS sequence"/>
</dbReference>
<evidence type="ECO:0000313" key="5">
    <source>
        <dbReference type="EMBL" id="MYR35356.1"/>
    </source>
</evidence>
<dbReference type="PROSITE" id="PS51186">
    <property type="entry name" value="GNAT"/>
    <property type="match status" value="1"/>
</dbReference>
<dbReference type="RefSeq" id="WP_014909817.1">
    <property type="nucleotide sequence ID" value="NZ_BAZE01000002.1"/>
</dbReference>
<dbReference type="PANTHER" id="PTHR43072:SF23">
    <property type="entry name" value="UPF0039 PROTEIN C11D3.02C"/>
    <property type="match status" value="1"/>
</dbReference>
<reference evidence="4 7" key="2">
    <citation type="submission" date="2024-01" db="EMBL/GenBank/DDBJ databases">
        <title>Genome mining of biosynthetic gene clusters to explore secondary metabolites of Streptomyces sp.</title>
        <authorList>
            <person name="Baig A."/>
            <person name="Ajitkumar Shintre N."/>
            <person name="Kumar H."/>
            <person name="Anbarasu A."/>
            <person name="Ramaiah S."/>
        </authorList>
    </citation>
    <scope>NUCLEOTIDE SEQUENCE [LARGE SCALE GENOMIC DNA]</scope>
    <source>
        <strain evidence="4 7">A01</strain>
    </source>
</reference>
<protein>
    <submittedName>
        <fullName evidence="5">GNAT family N-acetyltransferase</fullName>
        <ecNumber evidence="4">2.3.1.-</ecNumber>
    </submittedName>
</protein>
<feature type="domain" description="N-acetyltransferase" evidence="3">
    <location>
        <begin position="8"/>
        <end position="169"/>
    </location>
</feature>